<dbReference type="Gene3D" id="1.10.8.350">
    <property type="entry name" value="Bacterial muramidase"/>
    <property type="match status" value="1"/>
</dbReference>
<protein>
    <submittedName>
        <fullName evidence="4">Lytic murein transglycosylase B</fullName>
    </submittedName>
</protein>
<reference evidence="4 5" key="1">
    <citation type="submission" date="2019-07" db="EMBL/GenBank/DDBJ databases">
        <title>The pathways for chlorine oxyanion respiration interact through the shared metabolite chlorate.</title>
        <authorList>
            <person name="Barnum T.P."/>
            <person name="Cheng Y."/>
            <person name="Hill K.A."/>
            <person name="Lucas L.N."/>
            <person name="Carlson H.K."/>
            <person name="Coates J.D."/>
        </authorList>
    </citation>
    <scope>NUCLEOTIDE SEQUENCE [LARGE SCALE GENOMIC DNA]</scope>
    <source>
        <strain evidence="4 5">BK-1</strain>
    </source>
</reference>
<keyword evidence="5" id="KW-1185">Reference proteome</keyword>
<dbReference type="InterPro" id="IPR023346">
    <property type="entry name" value="Lysozyme-like_dom_sf"/>
</dbReference>
<accession>A0A557SGR0</accession>
<dbReference type="InterPro" id="IPR011757">
    <property type="entry name" value="Lytic_transglycosylase_MltB"/>
</dbReference>
<dbReference type="RefSeq" id="WP_144357689.1">
    <property type="nucleotide sequence ID" value="NZ_VMNH01000005.1"/>
</dbReference>
<dbReference type="InterPro" id="IPR031304">
    <property type="entry name" value="SLT_2"/>
</dbReference>
<keyword evidence="2" id="KW-0732">Signal</keyword>
<dbReference type="OrthoDB" id="9772911at2"/>
<evidence type="ECO:0000313" key="4">
    <source>
        <dbReference type="EMBL" id="TVO76583.1"/>
    </source>
</evidence>
<proteinExistence type="predicted"/>
<dbReference type="CDD" id="cd13399">
    <property type="entry name" value="Slt35-like"/>
    <property type="match status" value="1"/>
</dbReference>
<feature type="domain" description="Transglycosylase SLT" evidence="3">
    <location>
        <begin position="30"/>
        <end position="322"/>
    </location>
</feature>
<evidence type="ECO:0000313" key="5">
    <source>
        <dbReference type="Proteomes" id="UP000316649"/>
    </source>
</evidence>
<feature type="chain" id="PRO_5022171243" evidence="2">
    <location>
        <begin position="27"/>
        <end position="334"/>
    </location>
</feature>
<dbReference type="PANTHER" id="PTHR30163">
    <property type="entry name" value="MEMBRANE-BOUND LYTIC MUREIN TRANSGLYCOSYLASE B"/>
    <property type="match status" value="1"/>
</dbReference>
<name>A0A557SGR0_9GAMM</name>
<organism evidence="4 5">
    <name type="scientific">Sedimenticola selenatireducens</name>
    <dbReference type="NCBI Taxonomy" id="191960"/>
    <lineage>
        <taxon>Bacteria</taxon>
        <taxon>Pseudomonadati</taxon>
        <taxon>Pseudomonadota</taxon>
        <taxon>Gammaproteobacteria</taxon>
        <taxon>Chromatiales</taxon>
        <taxon>Sedimenticolaceae</taxon>
        <taxon>Sedimenticola</taxon>
    </lineage>
</organism>
<feature type="active site" evidence="1">
    <location>
        <position position="123"/>
    </location>
</feature>
<gene>
    <name evidence="4" type="primary">mltB</name>
    <name evidence="4" type="ORF">FHP88_03910</name>
</gene>
<feature type="signal peptide" evidence="2">
    <location>
        <begin position="1"/>
        <end position="26"/>
    </location>
</feature>
<dbReference type="Pfam" id="PF13406">
    <property type="entry name" value="SLT_2"/>
    <property type="match status" value="1"/>
</dbReference>
<dbReference type="PANTHER" id="PTHR30163:SF9">
    <property type="entry name" value="MEMBRANE-BOUND LYTIC MUREIN TRANSGLYCOSYLASE B"/>
    <property type="match status" value="1"/>
</dbReference>
<dbReference type="InterPro" id="IPR043426">
    <property type="entry name" value="MltB-like"/>
</dbReference>
<evidence type="ECO:0000256" key="1">
    <source>
        <dbReference type="PIRSR" id="PIRSR611757-1"/>
    </source>
</evidence>
<dbReference type="NCBIfam" id="TIGR02282">
    <property type="entry name" value="MltB"/>
    <property type="match status" value="1"/>
</dbReference>
<dbReference type="GO" id="GO:0009253">
    <property type="term" value="P:peptidoglycan catabolic process"/>
    <property type="evidence" value="ECO:0007669"/>
    <property type="project" value="TreeGrafter"/>
</dbReference>
<dbReference type="Proteomes" id="UP000316649">
    <property type="component" value="Unassembled WGS sequence"/>
</dbReference>
<dbReference type="AlphaFoldDB" id="A0A557SGR0"/>
<dbReference type="SUPFAM" id="SSF53955">
    <property type="entry name" value="Lysozyme-like"/>
    <property type="match status" value="1"/>
</dbReference>
<dbReference type="GO" id="GO:0008933">
    <property type="term" value="F:peptidoglycan lytic transglycosylase activity"/>
    <property type="evidence" value="ECO:0007669"/>
    <property type="project" value="TreeGrafter"/>
</dbReference>
<evidence type="ECO:0000256" key="2">
    <source>
        <dbReference type="SAM" id="SignalP"/>
    </source>
</evidence>
<dbReference type="Gene3D" id="1.10.530.10">
    <property type="match status" value="1"/>
</dbReference>
<evidence type="ECO:0000259" key="3">
    <source>
        <dbReference type="Pfam" id="PF13406"/>
    </source>
</evidence>
<comment type="caution">
    <text evidence="4">The sequence shown here is derived from an EMBL/GenBank/DDBJ whole genome shotgun (WGS) entry which is preliminary data.</text>
</comment>
<sequence>MFHTFSTIRLLIVLLFISSASQTANAGSEYDELIQELVAEKGYEAENLRKILADAKRSQQVIDSLNRPAETIHTWKTYRRIFLKPNRIEEGVAYWKKHRVHLDKAEEIYGVAPEIIVAIIGVETLYGKRPGTTSILDALYTQAYHYPKRYQFGRAQLKAFLQILMEEEMDPSMALGSYAGAMGTPQFIPTSFLSFAVDFNGDKKRDIWGNDADVIGSVANYFNKHQWRKGEAVAFRTESIAPTHPLYVESAQRAAKPDTPLSTIKEAGIAAPDPADESTLTKIIQLKGAEGDEFWLGMHNFYVITRYNHSNLYAMAVYQLSQEILALKHSLEKQ</sequence>
<dbReference type="EMBL" id="VMNH01000005">
    <property type="protein sequence ID" value="TVO76583.1"/>
    <property type="molecule type" value="Genomic_DNA"/>
</dbReference>